<dbReference type="Gene3D" id="3.90.1200.10">
    <property type="match status" value="1"/>
</dbReference>
<gene>
    <name evidence="2" type="ORF">SCLO_1006350</name>
</gene>
<dbReference type="InterPro" id="IPR011009">
    <property type="entry name" value="Kinase-like_dom_sf"/>
</dbReference>
<name>A0A1E1EZI6_9SPHN</name>
<reference evidence="2 3" key="1">
    <citation type="submission" date="2016-10" db="EMBL/GenBank/DDBJ databases">
        <title>Complete Genome Sequence of the Nonylphenol-Degrading Bacterium Sphingobium cloacae JCM 10874T.</title>
        <authorList>
            <person name="Ootsuka M."/>
            <person name="Nishizawa T."/>
            <person name="Ohta H."/>
        </authorList>
    </citation>
    <scope>NUCLEOTIDE SEQUENCE [LARGE SCALE GENOMIC DNA]</scope>
    <source>
        <strain evidence="2 3">JCM 10874</strain>
    </source>
</reference>
<evidence type="ECO:0000313" key="2">
    <source>
        <dbReference type="EMBL" id="BAV63675.1"/>
    </source>
</evidence>
<dbReference type="Proteomes" id="UP000218272">
    <property type="component" value="Chromosome SCLO_1"/>
</dbReference>
<dbReference type="PANTHER" id="PTHR21310">
    <property type="entry name" value="AMINOGLYCOSIDE PHOSPHOTRANSFERASE-RELATED-RELATED"/>
    <property type="match status" value="1"/>
</dbReference>
<dbReference type="CDD" id="cd05154">
    <property type="entry name" value="ACAD10_11_N-like"/>
    <property type="match status" value="1"/>
</dbReference>
<keyword evidence="2" id="KW-0808">Transferase</keyword>
<proteinExistence type="predicted"/>
<protein>
    <submittedName>
        <fullName evidence="2">Aminoglycoside phosphotransferase</fullName>
    </submittedName>
</protein>
<dbReference type="OrthoDB" id="3806873at2"/>
<dbReference type="GO" id="GO:0016740">
    <property type="term" value="F:transferase activity"/>
    <property type="evidence" value="ECO:0007669"/>
    <property type="project" value="UniProtKB-KW"/>
</dbReference>
<dbReference type="InterPro" id="IPR002575">
    <property type="entry name" value="Aminoglycoside_PTrfase"/>
</dbReference>
<dbReference type="AlphaFoldDB" id="A0A1E1EZI6"/>
<dbReference type="PANTHER" id="PTHR21310:SF40">
    <property type="entry name" value="AMINOGLYCOSIDE PHOSPHOTRANSFERASE DOMAIN-CONTAINING PROTEIN-RELATED"/>
    <property type="match status" value="1"/>
</dbReference>
<sequence length="340" mass="37007">MESAVDIESLAAWMTDRGLGSGPVADVTPLAGGTQNILLRFTRDGRDYVFRRPPAHLRANSNETMRREARVLRALAGTDVPHPALIADCGDESVLGVAFYLMEPVDGFNPVGELPQPHAGSAAMRHAMGLALMDGIAALGALDHEALGLADFGRPDNFLGRQVDRWRGQMAGYAEFDGWPGPDALPSVEAVGAWLERHRPAHFKPGIMHGDYHLANVMYRKDGPELAAIIDWELATIGDPLLDLGWVLATWPDGKSGSTVSVRPWEGFPSADELVARYAGRSERDLSAVDWYHVLACYKLGILLEGTYARACAGKAPRDTGEKLHGRAVHLFERAETLIR</sequence>
<dbReference type="InterPro" id="IPR041726">
    <property type="entry name" value="ACAD10_11_N"/>
</dbReference>
<accession>A0A1E1EZI6</accession>
<keyword evidence="3" id="KW-1185">Reference proteome</keyword>
<organism evidence="2 3">
    <name type="scientific">Sphingobium cloacae</name>
    <dbReference type="NCBI Taxonomy" id="120107"/>
    <lineage>
        <taxon>Bacteria</taxon>
        <taxon>Pseudomonadati</taxon>
        <taxon>Pseudomonadota</taxon>
        <taxon>Alphaproteobacteria</taxon>
        <taxon>Sphingomonadales</taxon>
        <taxon>Sphingomonadaceae</taxon>
        <taxon>Sphingobium</taxon>
    </lineage>
</organism>
<dbReference type="RefSeq" id="WP_066515874.1">
    <property type="nucleotide sequence ID" value="NZ_AP017655.1"/>
</dbReference>
<dbReference type="Gene3D" id="3.30.200.20">
    <property type="entry name" value="Phosphorylase Kinase, domain 1"/>
    <property type="match status" value="1"/>
</dbReference>
<evidence type="ECO:0000259" key="1">
    <source>
        <dbReference type="Pfam" id="PF01636"/>
    </source>
</evidence>
<evidence type="ECO:0000313" key="3">
    <source>
        <dbReference type="Proteomes" id="UP000218272"/>
    </source>
</evidence>
<dbReference type="EMBL" id="AP017655">
    <property type="protein sequence ID" value="BAV63675.1"/>
    <property type="molecule type" value="Genomic_DNA"/>
</dbReference>
<dbReference type="Pfam" id="PF01636">
    <property type="entry name" value="APH"/>
    <property type="match status" value="1"/>
</dbReference>
<dbReference type="InterPro" id="IPR051678">
    <property type="entry name" value="AGP_Transferase"/>
</dbReference>
<dbReference type="KEGG" id="sclo:SCLO_1006350"/>
<feature type="domain" description="Aminoglycoside phosphotransferase" evidence="1">
    <location>
        <begin position="26"/>
        <end position="256"/>
    </location>
</feature>
<dbReference type="SUPFAM" id="SSF56112">
    <property type="entry name" value="Protein kinase-like (PK-like)"/>
    <property type="match status" value="1"/>
</dbReference>